<dbReference type="AlphaFoldDB" id="A0A561TTU5"/>
<dbReference type="Proteomes" id="UP000317940">
    <property type="component" value="Unassembled WGS sequence"/>
</dbReference>
<name>A0A561TTU5_9ACTN</name>
<dbReference type="SUPFAM" id="SSF51735">
    <property type="entry name" value="NAD(P)-binding Rossmann-fold domains"/>
    <property type="match status" value="1"/>
</dbReference>
<evidence type="ECO:0000313" key="3">
    <source>
        <dbReference type="Proteomes" id="UP000317940"/>
    </source>
</evidence>
<organism evidence="2 3">
    <name type="scientific">Kitasatospora viridis</name>
    <dbReference type="NCBI Taxonomy" id="281105"/>
    <lineage>
        <taxon>Bacteria</taxon>
        <taxon>Bacillati</taxon>
        <taxon>Actinomycetota</taxon>
        <taxon>Actinomycetes</taxon>
        <taxon>Kitasatosporales</taxon>
        <taxon>Streptomycetaceae</taxon>
        <taxon>Kitasatospora</taxon>
    </lineage>
</organism>
<dbReference type="Gene3D" id="3.40.50.720">
    <property type="entry name" value="NAD(P)-binding Rossmann-like Domain"/>
    <property type="match status" value="1"/>
</dbReference>
<sequence length="293" mass="29728">MILVTGASGSLGGLILSGLRALPDLEVVAGTRTGDGRTARRVDFDDPASLPAAFTGVDVLLAISAGYAEDDVVLARHGALVDAAAAAGVRQVIYTSLAASGDSMTIALAHRWTEERLAAAPFAHTVLRNGLYTNVPLGLVGPQLAQAAATGVLRAPLGGGRISVVVKQDLADAAVRVAAEAQRDLAADRRHRHAGRVYELEGETAIGGAEIAEALTAAYGRPISYEPSSLAASREALTAAGFPPFSVTHALSIAANANAGRALARSSDLRALLPAAPRSVPGALAAQVAPTQA</sequence>
<gene>
    <name evidence="2" type="ORF">FHX73_13575</name>
</gene>
<dbReference type="InterPro" id="IPR036291">
    <property type="entry name" value="NAD(P)-bd_dom_sf"/>
</dbReference>
<proteinExistence type="predicted"/>
<accession>A0A561TTU5</accession>
<evidence type="ECO:0000313" key="2">
    <source>
        <dbReference type="EMBL" id="TWF90528.1"/>
    </source>
</evidence>
<protein>
    <submittedName>
        <fullName evidence="2">NAD(P)H dehydrogenase (Quinone)</fullName>
    </submittedName>
</protein>
<dbReference type="OrthoDB" id="5510591at2"/>
<dbReference type="PANTHER" id="PTHR47129:SF1">
    <property type="entry name" value="NMRA-LIKE DOMAIN-CONTAINING PROTEIN"/>
    <property type="match status" value="1"/>
</dbReference>
<dbReference type="Gene3D" id="3.90.25.10">
    <property type="entry name" value="UDP-galactose 4-epimerase, domain 1"/>
    <property type="match status" value="1"/>
</dbReference>
<dbReference type="InterPro" id="IPR052718">
    <property type="entry name" value="NmrA-type_oxidoreductase"/>
</dbReference>
<dbReference type="EMBL" id="VIWT01000003">
    <property type="protein sequence ID" value="TWF90528.1"/>
    <property type="molecule type" value="Genomic_DNA"/>
</dbReference>
<keyword evidence="3" id="KW-1185">Reference proteome</keyword>
<reference evidence="2 3" key="1">
    <citation type="submission" date="2019-06" db="EMBL/GenBank/DDBJ databases">
        <title>Sequencing the genomes of 1000 actinobacteria strains.</title>
        <authorList>
            <person name="Klenk H.-P."/>
        </authorList>
    </citation>
    <scope>NUCLEOTIDE SEQUENCE [LARGE SCALE GENOMIC DNA]</scope>
    <source>
        <strain evidence="2 3">DSM 44826</strain>
    </source>
</reference>
<dbReference type="Pfam" id="PF05368">
    <property type="entry name" value="NmrA"/>
    <property type="match status" value="1"/>
</dbReference>
<feature type="domain" description="NmrA-like" evidence="1">
    <location>
        <begin position="2"/>
        <end position="226"/>
    </location>
</feature>
<dbReference type="InterPro" id="IPR008030">
    <property type="entry name" value="NmrA-like"/>
</dbReference>
<dbReference type="RefSeq" id="WP_145909721.1">
    <property type="nucleotide sequence ID" value="NZ_BAAAMZ010000001.1"/>
</dbReference>
<evidence type="ECO:0000259" key="1">
    <source>
        <dbReference type="Pfam" id="PF05368"/>
    </source>
</evidence>
<dbReference type="PANTHER" id="PTHR47129">
    <property type="entry name" value="QUINONE OXIDOREDUCTASE 2"/>
    <property type="match status" value="1"/>
</dbReference>
<comment type="caution">
    <text evidence="2">The sequence shown here is derived from an EMBL/GenBank/DDBJ whole genome shotgun (WGS) entry which is preliminary data.</text>
</comment>